<feature type="compositionally biased region" description="Polar residues" evidence="1">
    <location>
        <begin position="82"/>
        <end position="96"/>
    </location>
</feature>
<feature type="compositionally biased region" description="Basic and acidic residues" evidence="1">
    <location>
        <begin position="108"/>
        <end position="120"/>
    </location>
</feature>
<feature type="region of interest" description="Disordered" evidence="1">
    <location>
        <begin position="46"/>
        <end position="129"/>
    </location>
</feature>
<reference evidence="2 3" key="1">
    <citation type="submission" date="2019-02" db="EMBL/GenBank/DDBJ databases">
        <title>Genome analysis provides insights into bioremediation potentialities and Haloocin production by Natrinema altunense strain 4.1R isolated from Chott Douz in Tunisian desert.</title>
        <authorList>
            <person name="Najjari A."/>
            <person name="Youssef N."/>
            <person name="Ben Dhia O."/>
            <person name="Ferjani R."/>
            <person name="El Hidri D."/>
            <person name="Ouzari H.I."/>
            <person name="Cherif A."/>
        </authorList>
    </citation>
    <scope>NUCLEOTIDE SEQUENCE [LARGE SCALE GENOMIC DNA]</scope>
    <source>
        <strain evidence="2 3">4.1R</strain>
    </source>
</reference>
<dbReference type="EMBL" id="SHMR01000001">
    <property type="protein sequence ID" value="RZH69201.1"/>
    <property type="molecule type" value="Genomic_DNA"/>
</dbReference>
<organism evidence="2 3">
    <name type="scientific">Natrinema altunense</name>
    <dbReference type="NCBI Taxonomy" id="222984"/>
    <lineage>
        <taxon>Archaea</taxon>
        <taxon>Methanobacteriati</taxon>
        <taxon>Methanobacteriota</taxon>
        <taxon>Stenosarchaea group</taxon>
        <taxon>Halobacteria</taxon>
        <taxon>Halobacteriales</taxon>
        <taxon>Natrialbaceae</taxon>
        <taxon>Natrinema</taxon>
    </lineage>
</organism>
<evidence type="ECO:0000256" key="1">
    <source>
        <dbReference type="SAM" id="MobiDB-lite"/>
    </source>
</evidence>
<sequence length="144" mass="15645">MIDDRVAVLQQEDDVLPVNDAVDDADVQIGAVEEIADLAIGRRRRTSRAWSPTSRGRHVLGSVGGRSGRRTGSRHCGDRSRAQGTDCSENCPSRSSGVIRHTTVGRGLTDKPSVRSDRGTGPDGRISRSSRCARANASIRYFLW</sequence>
<comment type="caution">
    <text evidence="2">The sequence shown here is derived from an EMBL/GenBank/DDBJ whole genome shotgun (WGS) entry which is preliminary data.</text>
</comment>
<dbReference type="Proteomes" id="UP000292704">
    <property type="component" value="Unassembled WGS sequence"/>
</dbReference>
<dbReference type="AlphaFoldDB" id="A0A482XZP9"/>
<accession>A0A482XZP9</accession>
<protein>
    <submittedName>
        <fullName evidence="2">Uncharacterized protein</fullName>
    </submittedName>
</protein>
<name>A0A482XZP9_9EURY</name>
<proteinExistence type="predicted"/>
<gene>
    <name evidence="2" type="ORF">ELS17_07080</name>
</gene>
<evidence type="ECO:0000313" key="3">
    <source>
        <dbReference type="Proteomes" id="UP000292704"/>
    </source>
</evidence>
<evidence type="ECO:0000313" key="2">
    <source>
        <dbReference type="EMBL" id="RZH69201.1"/>
    </source>
</evidence>